<organism evidence="3 5">
    <name type="scientific">Encephalitozoon hellem</name>
    <name type="common">Microsporidian parasite</name>
    <dbReference type="NCBI Taxonomy" id="27973"/>
    <lineage>
        <taxon>Eukaryota</taxon>
        <taxon>Fungi</taxon>
        <taxon>Fungi incertae sedis</taxon>
        <taxon>Microsporidia</taxon>
        <taxon>Unikaryonidae</taxon>
        <taxon>Encephalitozoon</taxon>
    </lineage>
</organism>
<feature type="transmembrane region" description="Helical" evidence="2">
    <location>
        <begin position="7"/>
        <end position="28"/>
    </location>
</feature>
<dbReference type="EMBL" id="CP119072">
    <property type="protein sequence ID" value="WEL39901.1"/>
    <property type="molecule type" value="Genomic_DNA"/>
</dbReference>
<keyword evidence="2" id="KW-0812">Transmembrane</keyword>
<gene>
    <name evidence="3" type="ORF">GPU96_11g22030</name>
    <name evidence="4" type="ORF">PFJ87_11g01390</name>
</gene>
<accession>A0A9Q9C612</accession>
<evidence type="ECO:0000313" key="6">
    <source>
        <dbReference type="Proteomes" id="UP001217963"/>
    </source>
</evidence>
<feature type="compositionally biased region" description="Basic and acidic residues" evidence="1">
    <location>
        <begin position="298"/>
        <end position="329"/>
    </location>
</feature>
<evidence type="ECO:0000313" key="5">
    <source>
        <dbReference type="Proteomes" id="UP001059546"/>
    </source>
</evidence>
<keyword evidence="2" id="KW-0472">Membrane</keyword>
<name>A0A9Q9C612_ENCHE</name>
<feature type="region of interest" description="Disordered" evidence="1">
    <location>
        <begin position="170"/>
        <end position="223"/>
    </location>
</feature>
<dbReference type="Proteomes" id="UP001217963">
    <property type="component" value="Chromosome XI"/>
</dbReference>
<feature type="compositionally biased region" description="Basic and acidic residues" evidence="1">
    <location>
        <begin position="193"/>
        <end position="202"/>
    </location>
</feature>
<evidence type="ECO:0000313" key="3">
    <source>
        <dbReference type="EMBL" id="UTX44400.1"/>
    </source>
</evidence>
<feature type="compositionally biased region" description="Polar residues" evidence="1">
    <location>
        <begin position="95"/>
        <end position="107"/>
    </location>
</feature>
<dbReference type="EMBL" id="CP075157">
    <property type="protein sequence ID" value="UTX44400.1"/>
    <property type="molecule type" value="Genomic_DNA"/>
</dbReference>
<dbReference type="AlphaFoldDB" id="A0A9Q9C612"/>
<reference evidence="4 6" key="2">
    <citation type="submission" date="2023-02" db="EMBL/GenBank/DDBJ databases">
        <title>Encephalitozoon hellem ATCC 50451 complete genome.</title>
        <authorList>
            <person name="Mascarenhas dos Santos A.C."/>
            <person name="Julian A.T."/>
            <person name="Pombert J.-F."/>
        </authorList>
    </citation>
    <scope>NUCLEOTIDE SEQUENCE [LARGE SCALE GENOMIC DNA]</scope>
    <source>
        <strain evidence="4 6">ATCC 50451</strain>
    </source>
</reference>
<sequence>MKNQRTVFLLGCITTGIVMVLFGIDFMMPRSSVRSASLVERGRMSLFGKKTSAIGKFAERKSNDRIDVLREKMDLIGKKLDRVIKIVEEIKSASKADSTTMGKSPSVSEGPYHESRYSYRPERSLTSPVLLGAQPYYLGERGQGTNIDAVESPRKSHQLGGILDAFHPEHSDGFDLHASGSGSYGVPSTDKPSVPKETESKLEPQPSLSSGGEVMSPGLPESIAIGSTLGNPISGGERIEKLIGEFLNESFTNAIKPSLVIPAEDTKELQEKPKDLKESKSPNGSGKPSSADSSASEKPLDTHEKRSAYTKKDTQESKVDSSSSPDKKAGKGVSKGTLPVNSGSQKSDGTEAKPLLGSVSKSMNETGKQPGYKSLHSSERSRGSILYPSESEISYEDASSSGADEEGAILRNRVHVPKISVIKL</sequence>
<protein>
    <submittedName>
        <fullName evidence="3">Uncharacterized protein</fullName>
    </submittedName>
</protein>
<evidence type="ECO:0000313" key="4">
    <source>
        <dbReference type="EMBL" id="WEL39901.1"/>
    </source>
</evidence>
<dbReference type="OrthoDB" id="2194610at2759"/>
<feature type="compositionally biased region" description="Basic and acidic residues" evidence="1">
    <location>
        <begin position="264"/>
        <end position="280"/>
    </location>
</feature>
<reference evidence="3" key="1">
    <citation type="submission" date="2021-05" db="EMBL/GenBank/DDBJ databases">
        <title>Encephalitozoon hellem ATCC 50604 Complete Genome.</title>
        <authorList>
            <person name="Mascarenhas dos Santos A.C."/>
            <person name="Julian A.T."/>
            <person name="Pombert J.-F."/>
        </authorList>
    </citation>
    <scope>NUCLEOTIDE SEQUENCE</scope>
    <source>
        <strain evidence="3">ATCC 50604</strain>
    </source>
</reference>
<keyword evidence="6" id="KW-1185">Reference proteome</keyword>
<evidence type="ECO:0000256" key="2">
    <source>
        <dbReference type="SAM" id="Phobius"/>
    </source>
</evidence>
<proteinExistence type="predicted"/>
<feature type="region of interest" description="Disordered" evidence="1">
    <location>
        <begin position="95"/>
        <end position="114"/>
    </location>
</feature>
<dbReference type="Proteomes" id="UP001059546">
    <property type="component" value="Chromosome XI"/>
</dbReference>
<evidence type="ECO:0000256" key="1">
    <source>
        <dbReference type="SAM" id="MobiDB-lite"/>
    </source>
</evidence>
<keyword evidence="2" id="KW-1133">Transmembrane helix</keyword>
<feature type="compositionally biased region" description="Low complexity" evidence="1">
    <location>
        <begin position="281"/>
        <end position="297"/>
    </location>
</feature>
<feature type="region of interest" description="Disordered" evidence="1">
    <location>
        <begin position="262"/>
        <end position="412"/>
    </location>
</feature>